<organism evidence="3 4">
    <name type="scientific">Sphingomonas parva</name>
    <dbReference type="NCBI Taxonomy" id="2555898"/>
    <lineage>
        <taxon>Bacteria</taxon>
        <taxon>Pseudomonadati</taxon>
        <taxon>Pseudomonadota</taxon>
        <taxon>Alphaproteobacteria</taxon>
        <taxon>Sphingomonadales</taxon>
        <taxon>Sphingomonadaceae</taxon>
        <taxon>Sphingomonas</taxon>
    </lineage>
</organism>
<reference evidence="3 4" key="1">
    <citation type="submission" date="2019-03" db="EMBL/GenBank/DDBJ databases">
        <title>Genome sequence of Sphingomonas sp. 17J27-24.</title>
        <authorList>
            <person name="Kim M."/>
            <person name="Maeng S."/>
            <person name="Sathiyaraj S."/>
        </authorList>
    </citation>
    <scope>NUCLEOTIDE SEQUENCE [LARGE SCALE GENOMIC DNA]</scope>
    <source>
        <strain evidence="3 4">17J27-24</strain>
    </source>
</reference>
<dbReference type="InterPro" id="IPR024572">
    <property type="entry name" value="RcnB"/>
</dbReference>
<evidence type="ECO:0000256" key="1">
    <source>
        <dbReference type="SAM" id="MobiDB-lite"/>
    </source>
</evidence>
<evidence type="ECO:0000313" key="3">
    <source>
        <dbReference type="EMBL" id="TFI58819.1"/>
    </source>
</evidence>
<dbReference type="EMBL" id="SPDV01000012">
    <property type="protein sequence ID" value="TFI58819.1"/>
    <property type="molecule type" value="Genomic_DNA"/>
</dbReference>
<dbReference type="Pfam" id="PF11776">
    <property type="entry name" value="RcnB"/>
    <property type="match status" value="1"/>
</dbReference>
<keyword evidence="4" id="KW-1185">Reference proteome</keyword>
<dbReference type="Gene3D" id="3.10.450.160">
    <property type="entry name" value="inner membrane protein cigr"/>
    <property type="match status" value="1"/>
</dbReference>
<name>A0A4Y8ZVR8_9SPHN</name>
<feature type="region of interest" description="Disordered" evidence="1">
    <location>
        <begin position="213"/>
        <end position="237"/>
    </location>
</feature>
<feature type="compositionally biased region" description="Pro residues" evidence="1">
    <location>
        <begin position="223"/>
        <end position="237"/>
    </location>
</feature>
<dbReference type="OrthoDB" id="9808839at2"/>
<protein>
    <recommendedName>
        <fullName evidence="5">RcnB family protein</fullName>
    </recommendedName>
</protein>
<dbReference type="RefSeq" id="WP_135085556.1">
    <property type="nucleotide sequence ID" value="NZ_SPDV01000012.1"/>
</dbReference>
<gene>
    <name evidence="3" type="ORF">E2493_08130</name>
</gene>
<feature type="region of interest" description="Disordered" evidence="1">
    <location>
        <begin position="49"/>
        <end position="75"/>
    </location>
</feature>
<evidence type="ECO:0008006" key="5">
    <source>
        <dbReference type="Google" id="ProtNLM"/>
    </source>
</evidence>
<feature type="chain" id="PRO_5021387459" description="RcnB family protein" evidence="2">
    <location>
        <begin position="23"/>
        <end position="314"/>
    </location>
</feature>
<dbReference type="AlphaFoldDB" id="A0A4Y8ZVR8"/>
<evidence type="ECO:0000256" key="2">
    <source>
        <dbReference type="SAM" id="SignalP"/>
    </source>
</evidence>
<proteinExistence type="predicted"/>
<feature type="signal peptide" evidence="2">
    <location>
        <begin position="1"/>
        <end position="22"/>
    </location>
</feature>
<evidence type="ECO:0000313" key="4">
    <source>
        <dbReference type="Proteomes" id="UP000298213"/>
    </source>
</evidence>
<keyword evidence="2" id="KW-0732">Signal</keyword>
<dbReference type="Proteomes" id="UP000298213">
    <property type="component" value="Unassembled WGS sequence"/>
</dbReference>
<sequence length="314" mass="33824">MSTLKLVVALAASAALAPVAAAQTVSDPDPYAVPPVAIAGAAAAGAQGAPMAPRGSHLGSAGPGAGMRQMHRPPPGAMVGHAPGQMHGGNVTRFHHNMRGGGGRFGHISRINRGGFVPSFWWGPQFVVQNWGMYGFPQPYAGTRWIRYYDDALLIDREGRVRDGRYGYEWDRYQDRWGYDRSGIPVYVGDGDFQPERWDYEWAENCDRNGCGGDEAYAEGPDYGPPPPGPGYGPPPPPAGYHQGYGYGYGATYGYGACSCGPVVVTETTVTTAPVVEQVTYYDYVTERAPAPRVKVRTKRVKAHRVAPYPGERG</sequence>
<comment type="caution">
    <text evidence="3">The sequence shown here is derived from an EMBL/GenBank/DDBJ whole genome shotgun (WGS) entry which is preliminary data.</text>
</comment>
<accession>A0A4Y8ZVR8</accession>